<keyword evidence="10" id="KW-1185">Reference proteome</keyword>
<organism evidence="9 10">
    <name type="scientific">Sander lucioperca</name>
    <name type="common">Pike-perch</name>
    <name type="synonym">Perca lucioperca</name>
    <dbReference type="NCBI Taxonomy" id="283035"/>
    <lineage>
        <taxon>Eukaryota</taxon>
        <taxon>Metazoa</taxon>
        <taxon>Chordata</taxon>
        <taxon>Craniata</taxon>
        <taxon>Vertebrata</taxon>
        <taxon>Euteleostomi</taxon>
        <taxon>Actinopterygii</taxon>
        <taxon>Neopterygii</taxon>
        <taxon>Teleostei</taxon>
        <taxon>Neoteleostei</taxon>
        <taxon>Acanthomorphata</taxon>
        <taxon>Eupercaria</taxon>
        <taxon>Perciformes</taxon>
        <taxon>Percoidei</taxon>
        <taxon>Percidae</taxon>
        <taxon>Luciopercinae</taxon>
        <taxon>Sander</taxon>
    </lineage>
</organism>
<dbReference type="Pfam" id="PF12874">
    <property type="entry name" value="zf-met"/>
    <property type="match status" value="3"/>
</dbReference>
<feature type="domain" description="Matrin-type" evidence="8">
    <location>
        <begin position="269"/>
        <end position="299"/>
    </location>
</feature>
<dbReference type="PROSITE" id="PS50171">
    <property type="entry name" value="ZF_MATRIN"/>
    <property type="match status" value="1"/>
</dbReference>
<feature type="compositionally biased region" description="Low complexity" evidence="7">
    <location>
        <begin position="139"/>
        <end position="151"/>
    </location>
</feature>
<dbReference type="SMART" id="SM00451">
    <property type="entry name" value="ZnF_U1"/>
    <property type="match status" value="3"/>
</dbReference>
<evidence type="ECO:0000256" key="5">
    <source>
        <dbReference type="ARBA" id="ARBA00022833"/>
    </source>
</evidence>
<keyword evidence="4" id="KW-0863">Zinc-finger</keyword>
<evidence type="ECO:0000256" key="3">
    <source>
        <dbReference type="ARBA" id="ARBA00022737"/>
    </source>
</evidence>
<feature type="region of interest" description="Disordered" evidence="7">
    <location>
        <begin position="285"/>
        <end position="317"/>
    </location>
</feature>
<protein>
    <submittedName>
        <fullName evidence="9">Zinc finger protein 385C</fullName>
    </submittedName>
</protein>
<evidence type="ECO:0000256" key="7">
    <source>
        <dbReference type="SAM" id="MobiDB-lite"/>
    </source>
</evidence>
<keyword evidence="6" id="KW-0539">Nucleus</keyword>
<reference evidence="9" key="1">
    <citation type="submission" date="2025-08" db="UniProtKB">
        <authorList>
            <consortium name="Ensembl"/>
        </authorList>
    </citation>
    <scope>IDENTIFICATION</scope>
</reference>
<evidence type="ECO:0000256" key="1">
    <source>
        <dbReference type="ARBA" id="ARBA00004123"/>
    </source>
</evidence>
<dbReference type="Ensembl" id="ENSSLUT00000021830.1">
    <property type="protein sequence ID" value="ENSSLUP00000021161.1"/>
    <property type="gene ID" value="ENSSLUG00000009744.1"/>
</dbReference>
<dbReference type="GO" id="GO:0005634">
    <property type="term" value="C:nucleus"/>
    <property type="evidence" value="ECO:0007669"/>
    <property type="project" value="UniProtKB-SubCell"/>
</dbReference>
<dbReference type="GeneTree" id="ENSGT00940000157202"/>
<name>A0A8C9Y638_SANLU</name>
<evidence type="ECO:0000256" key="2">
    <source>
        <dbReference type="ARBA" id="ARBA00022723"/>
    </source>
</evidence>
<dbReference type="InterPro" id="IPR003604">
    <property type="entry name" value="Matrin/U1-like-C_Znf_C2H2"/>
</dbReference>
<evidence type="ECO:0000256" key="4">
    <source>
        <dbReference type="ARBA" id="ARBA00022771"/>
    </source>
</evidence>
<dbReference type="InterPro" id="IPR013087">
    <property type="entry name" value="Znf_C2H2_type"/>
</dbReference>
<keyword evidence="5" id="KW-0862">Zinc</keyword>
<dbReference type="SMART" id="SM00355">
    <property type="entry name" value="ZnF_C2H2"/>
    <property type="match status" value="3"/>
</dbReference>
<sequence>MRTGGLSLGDQSGQLGPLLASLPVPGRPLQPPLDLKNLLPFRLNGSSPLSLFPNFNTMDPVQKAVINHTFGVPQPLKKKQIISCNICHLRFNSTNQAEAHYKGHKHARKLKAMEAQKNRQRRAGEASSTGRERDQLVTLSPPQISPSSQLSETASDTSAPEVPEAIEAVGPITESGSQADTSSIKDEPRTDEDKDPKKSKAHLHCPVCKVTVNSISQLEAHNSGTKHKLMLEGHSVLPRRRGKVVAARAGCKSKRLASKGSVGVPSKNYQCEVCEIFVNSETQLSQHMNSRRHKDRLAGKPPKPKFTPHSKSQPSTSLATKLALQKQLTKSLTTGFLPSPLTQPTLCTLATNPLALRHPVGTTTFIQTPFLGPALFRPAPGPLRATHTPIIFSPY</sequence>
<dbReference type="InterPro" id="IPR036236">
    <property type="entry name" value="Znf_C2H2_sf"/>
</dbReference>
<feature type="compositionally biased region" description="Basic and acidic residues" evidence="7">
    <location>
        <begin position="183"/>
        <end position="198"/>
    </location>
</feature>
<dbReference type="PANTHER" id="PTHR23067">
    <property type="entry name" value="DOUBLE-STRANDED RNA-BINDING ZINC FINGER PROTEIN"/>
    <property type="match status" value="1"/>
</dbReference>
<evidence type="ECO:0000313" key="9">
    <source>
        <dbReference type="Ensembl" id="ENSSLUP00000021161.1"/>
    </source>
</evidence>
<dbReference type="GO" id="GO:0008270">
    <property type="term" value="F:zinc ion binding"/>
    <property type="evidence" value="ECO:0007669"/>
    <property type="project" value="UniProtKB-KW"/>
</dbReference>
<keyword evidence="3" id="KW-0677">Repeat</keyword>
<dbReference type="InterPro" id="IPR000690">
    <property type="entry name" value="Matrin/U1-C_Znf_C2H2"/>
</dbReference>
<gene>
    <name evidence="9" type="primary">znf385c</name>
</gene>
<dbReference type="Proteomes" id="UP000694568">
    <property type="component" value="Unplaced"/>
</dbReference>
<dbReference type="AlphaFoldDB" id="A0A8C9Y638"/>
<dbReference type="Gene3D" id="3.30.160.60">
    <property type="entry name" value="Classic Zinc Finger"/>
    <property type="match status" value="3"/>
</dbReference>
<evidence type="ECO:0000313" key="10">
    <source>
        <dbReference type="Proteomes" id="UP000694568"/>
    </source>
</evidence>
<dbReference type="PANTHER" id="PTHR23067:SF6">
    <property type="entry name" value="ZINC FINGER PROTEIN 385C"/>
    <property type="match status" value="1"/>
</dbReference>
<dbReference type="GO" id="GO:0003676">
    <property type="term" value="F:nucleic acid binding"/>
    <property type="evidence" value="ECO:0007669"/>
    <property type="project" value="InterPro"/>
</dbReference>
<dbReference type="SUPFAM" id="SSF57667">
    <property type="entry name" value="beta-beta-alpha zinc fingers"/>
    <property type="match status" value="3"/>
</dbReference>
<keyword evidence="2" id="KW-0479">Metal-binding</keyword>
<evidence type="ECO:0000256" key="6">
    <source>
        <dbReference type="ARBA" id="ARBA00023242"/>
    </source>
</evidence>
<feature type="region of interest" description="Disordered" evidence="7">
    <location>
        <begin position="98"/>
        <end position="201"/>
    </location>
</feature>
<dbReference type="InterPro" id="IPR051845">
    <property type="entry name" value="Znf385"/>
</dbReference>
<dbReference type="FunFam" id="3.30.160.60:FF:000121">
    <property type="entry name" value="zinc finger protein 385B isoform X1"/>
    <property type="match status" value="1"/>
</dbReference>
<proteinExistence type="predicted"/>
<reference evidence="9" key="2">
    <citation type="submission" date="2025-09" db="UniProtKB">
        <authorList>
            <consortium name="Ensembl"/>
        </authorList>
    </citation>
    <scope>IDENTIFICATION</scope>
</reference>
<comment type="subcellular location">
    <subcellularLocation>
        <location evidence="1">Nucleus</location>
    </subcellularLocation>
</comment>
<dbReference type="PROSITE" id="PS00028">
    <property type="entry name" value="ZINC_FINGER_C2H2_1"/>
    <property type="match status" value="2"/>
</dbReference>
<accession>A0A8C9Y638</accession>
<evidence type="ECO:0000259" key="8">
    <source>
        <dbReference type="PROSITE" id="PS50171"/>
    </source>
</evidence>